<feature type="transmembrane region" description="Helical" evidence="1">
    <location>
        <begin position="7"/>
        <end position="28"/>
    </location>
</feature>
<keyword evidence="1" id="KW-1133">Transmembrane helix</keyword>
<proteinExistence type="predicted"/>
<feature type="non-terminal residue" evidence="3">
    <location>
        <position position="226"/>
    </location>
</feature>
<sequence length="226" mass="25596">MKPKVRKLVLAGTVLYSLLILFFMFFAFNRWNHSANIDEYVFMLVPETVPLRFPELSFFWLFDFGNIAAFLPFGVLIPMLYRTRFWRFITGFIAAILVLETLQAITHLGSFDVDDVISNTLGAVIGYAVYRVGFAGALSLKKVWAASLTAVALLFGVMVMSEALEKREGPIRALSEWREATGSEPVTANLASFTVKGQKIEPKWNVYSSQEEQKKTYTYFLGNKTD</sequence>
<dbReference type="EMBL" id="RHHQ01000095">
    <property type="protein sequence ID" value="RNB74427.1"/>
    <property type="molecule type" value="Genomic_DNA"/>
</dbReference>
<keyword evidence="1" id="KW-0812">Transmembrane</keyword>
<dbReference type="RefSeq" id="WP_148040462.1">
    <property type="nucleotide sequence ID" value="NZ_RHHQ01000095.1"/>
</dbReference>
<evidence type="ECO:0000256" key="1">
    <source>
        <dbReference type="SAM" id="Phobius"/>
    </source>
</evidence>
<keyword evidence="1" id="KW-0472">Membrane</keyword>
<keyword evidence="4" id="KW-1185">Reference proteome</keyword>
<feature type="transmembrane region" description="Helical" evidence="1">
    <location>
        <begin position="143"/>
        <end position="164"/>
    </location>
</feature>
<accession>A0A3M8CGH6</accession>
<reference evidence="3 4" key="1">
    <citation type="submission" date="2018-10" db="EMBL/GenBank/DDBJ databases">
        <title>Phylogenomics of Brevibacillus.</title>
        <authorList>
            <person name="Dunlap C."/>
        </authorList>
    </citation>
    <scope>NUCLEOTIDE SEQUENCE [LARGE SCALE GENOMIC DNA]</scope>
    <source>
        <strain evidence="3 4">JCM 15716</strain>
    </source>
</reference>
<evidence type="ECO:0000313" key="3">
    <source>
        <dbReference type="EMBL" id="RNB74427.1"/>
    </source>
</evidence>
<dbReference type="InterPro" id="IPR006976">
    <property type="entry name" value="VanZ-like"/>
</dbReference>
<comment type="caution">
    <text evidence="3">The sequence shown here is derived from an EMBL/GenBank/DDBJ whole genome shotgun (WGS) entry which is preliminary data.</text>
</comment>
<dbReference type="PANTHER" id="PTHR36834">
    <property type="entry name" value="MEMBRANE PROTEIN-RELATED"/>
    <property type="match status" value="1"/>
</dbReference>
<organism evidence="3 4">
    <name type="scientific">Brevibacillus fluminis</name>
    <dbReference type="NCBI Taxonomy" id="511487"/>
    <lineage>
        <taxon>Bacteria</taxon>
        <taxon>Bacillati</taxon>
        <taxon>Bacillota</taxon>
        <taxon>Bacilli</taxon>
        <taxon>Bacillales</taxon>
        <taxon>Paenibacillaceae</taxon>
        <taxon>Brevibacillus</taxon>
    </lineage>
</organism>
<name>A0A3M8CGH6_9BACL</name>
<dbReference type="Pfam" id="PF04892">
    <property type="entry name" value="VanZ"/>
    <property type="match status" value="1"/>
</dbReference>
<evidence type="ECO:0000259" key="2">
    <source>
        <dbReference type="Pfam" id="PF04892"/>
    </source>
</evidence>
<feature type="domain" description="VanZ-like" evidence="2">
    <location>
        <begin position="14"/>
        <end position="132"/>
    </location>
</feature>
<dbReference type="PANTHER" id="PTHR36834:SF2">
    <property type="entry name" value="MEMBRANE PROTEIN"/>
    <property type="match status" value="1"/>
</dbReference>
<dbReference type="InterPro" id="IPR053150">
    <property type="entry name" value="Teicoplanin_resist-assoc"/>
</dbReference>
<dbReference type="Proteomes" id="UP000271031">
    <property type="component" value="Unassembled WGS sequence"/>
</dbReference>
<feature type="transmembrane region" description="Helical" evidence="1">
    <location>
        <begin position="58"/>
        <end position="81"/>
    </location>
</feature>
<dbReference type="AlphaFoldDB" id="A0A3M8CGH6"/>
<protein>
    <submittedName>
        <fullName evidence="3">VanZ family protein</fullName>
    </submittedName>
</protein>
<gene>
    <name evidence="3" type="ORF">EDM56_31125</name>
</gene>
<evidence type="ECO:0000313" key="4">
    <source>
        <dbReference type="Proteomes" id="UP000271031"/>
    </source>
</evidence>
<feature type="transmembrane region" description="Helical" evidence="1">
    <location>
        <begin position="88"/>
        <end position="106"/>
    </location>
</feature>
<dbReference type="OrthoDB" id="4822551at2"/>